<organism evidence="1 2">
    <name type="scientific">Vibrio thalassae</name>
    <dbReference type="NCBI Taxonomy" id="1243014"/>
    <lineage>
        <taxon>Bacteria</taxon>
        <taxon>Pseudomonadati</taxon>
        <taxon>Pseudomonadota</taxon>
        <taxon>Gammaproteobacteria</taxon>
        <taxon>Vibrionales</taxon>
        <taxon>Vibrionaceae</taxon>
        <taxon>Vibrio</taxon>
    </lineage>
</organism>
<protein>
    <submittedName>
        <fullName evidence="1">Uncharacterized protein</fullName>
    </submittedName>
</protein>
<dbReference type="RefSeq" id="WP_244181213.1">
    <property type="nucleotide sequence ID" value="NZ_JBHSII010000001.1"/>
</dbReference>
<proteinExistence type="predicted"/>
<name>A0A240EK07_9VIBR</name>
<accession>A0A240EK07</accession>
<sequence>MNRTTFGVSVTCTLISTLLWADEIKLTGSTIESASVDRLQLSLKAFSEDQNDQGIATSMTQGKFRFDRGYDTGFVGPAGLFQTDSIVTCSQPLVRITSLADFNNFPDELDPFPTYGLMRYEDRLIQEQDNTRPRAGLRIYNNESVMDISGLIRLTVDNNSTALSAIETQFGKPSFVLKRNQGWRVLYFDDSVDVQAVQLAYENALNPEKKANYLNMTPSTVLYGVMLDASFNSNLGLKIDGEALEFFISQSDGVVVFTKYQDTGLFIQRFNTELERCDSKAY</sequence>
<evidence type="ECO:0000313" key="1">
    <source>
        <dbReference type="EMBL" id="SNX49027.1"/>
    </source>
</evidence>
<keyword evidence="2" id="KW-1185">Reference proteome</keyword>
<dbReference type="AlphaFoldDB" id="A0A240EK07"/>
<gene>
    <name evidence="1" type="ORF">VTH8203_02664</name>
</gene>
<dbReference type="EMBL" id="OANU01000045">
    <property type="protein sequence ID" value="SNX49027.1"/>
    <property type="molecule type" value="Genomic_DNA"/>
</dbReference>
<reference evidence="2" key="1">
    <citation type="submission" date="2016-06" db="EMBL/GenBank/DDBJ databases">
        <authorList>
            <person name="Rodrigo-Torres L."/>
            <person name="Arahal R.D."/>
            <person name="Lucena T."/>
        </authorList>
    </citation>
    <scope>NUCLEOTIDE SEQUENCE [LARGE SCALE GENOMIC DNA]</scope>
    <source>
        <strain evidence="2">CECT8203</strain>
    </source>
</reference>
<evidence type="ECO:0000313" key="2">
    <source>
        <dbReference type="Proteomes" id="UP000219336"/>
    </source>
</evidence>
<dbReference type="Proteomes" id="UP000219336">
    <property type="component" value="Unassembled WGS sequence"/>
</dbReference>